<name>A0AAV4CDS9_9GAST</name>
<sequence>MRGKQQCRVQQLQRMDSLGCSSEWRTTKKITCFHFMWTCSFIPLTTYAFTPNHFVVLHNKLKSPVVDLTFASADDHHDDDSASATAAVACVGNDDKDDDTASAADISDTGTVDYDEIKLMITMMMLLLVIRMAISFLLDLTVYLVENSFLLVDF</sequence>
<keyword evidence="1" id="KW-0472">Membrane</keyword>
<keyword evidence="3" id="KW-1185">Reference proteome</keyword>
<dbReference type="PROSITE" id="PS00018">
    <property type="entry name" value="EF_HAND_1"/>
    <property type="match status" value="1"/>
</dbReference>
<dbReference type="EMBL" id="BLXT01006265">
    <property type="protein sequence ID" value="GFO30784.1"/>
    <property type="molecule type" value="Genomic_DNA"/>
</dbReference>
<evidence type="ECO:0000256" key="1">
    <source>
        <dbReference type="SAM" id="Phobius"/>
    </source>
</evidence>
<dbReference type="AlphaFoldDB" id="A0AAV4CDS9"/>
<keyword evidence="1" id="KW-1133">Transmembrane helix</keyword>
<evidence type="ECO:0008006" key="4">
    <source>
        <dbReference type="Google" id="ProtNLM"/>
    </source>
</evidence>
<reference evidence="2 3" key="1">
    <citation type="journal article" date="2021" name="Elife">
        <title>Chloroplast acquisition without the gene transfer in kleptoplastic sea slugs, Plakobranchus ocellatus.</title>
        <authorList>
            <person name="Maeda T."/>
            <person name="Takahashi S."/>
            <person name="Yoshida T."/>
            <person name="Shimamura S."/>
            <person name="Takaki Y."/>
            <person name="Nagai Y."/>
            <person name="Toyoda A."/>
            <person name="Suzuki Y."/>
            <person name="Arimoto A."/>
            <person name="Ishii H."/>
            <person name="Satoh N."/>
            <person name="Nishiyama T."/>
            <person name="Hasebe M."/>
            <person name="Maruyama T."/>
            <person name="Minagawa J."/>
            <person name="Obokata J."/>
            <person name="Shigenobu S."/>
        </authorList>
    </citation>
    <scope>NUCLEOTIDE SEQUENCE [LARGE SCALE GENOMIC DNA]</scope>
</reference>
<gene>
    <name evidence="2" type="ORF">PoB_005728900</name>
</gene>
<evidence type="ECO:0000313" key="3">
    <source>
        <dbReference type="Proteomes" id="UP000735302"/>
    </source>
</evidence>
<dbReference type="Proteomes" id="UP000735302">
    <property type="component" value="Unassembled WGS sequence"/>
</dbReference>
<feature type="transmembrane region" description="Helical" evidence="1">
    <location>
        <begin position="125"/>
        <end position="145"/>
    </location>
</feature>
<protein>
    <recommendedName>
        <fullName evidence="4">EF-hand domain-containing protein</fullName>
    </recommendedName>
</protein>
<evidence type="ECO:0000313" key="2">
    <source>
        <dbReference type="EMBL" id="GFO30784.1"/>
    </source>
</evidence>
<comment type="caution">
    <text evidence="2">The sequence shown here is derived from an EMBL/GenBank/DDBJ whole genome shotgun (WGS) entry which is preliminary data.</text>
</comment>
<proteinExistence type="predicted"/>
<keyword evidence="1" id="KW-0812">Transmembrane</keyword>
<organism evidence="2 3">
    <name type="scientific">Plakobranchus ocellatus</name>
    <dbReference type="NCBI Taxonomy" id="259542"/>
    <lineage>
        <taxon>Eukaryota</taxon>
        <taxon>Metazoa</taxon>
        <taxon>Spiralia</taxon>
        <taxon>Lophotrochozoa</taxon>
        <taxon>Mollusca</taxon>
        <taxon>Gastropoda</taxon>
        <taxon>Heterobranchia</taxon>
        <taxon>Euthyneura</taxon>
        <taxon>Panpulmonata</taxon>
        <taxon>Sacoglossa</taxon>
        <taxon>Placobranchoidea</taxon>
        <taxon>Plakobranchidae</taxon>
        <taxon>Plakobranchus</taxon>
    </lineage>
</organism>
<accession>A0AAV4CDS9</accession>
<dbReference type="InterPro" id="IPR018247">
    <property type="entry name" value="EF_Hand_1_Ca_BS"/>
</dbReference>